<feature type="domain" description="Histidine kinase" evidence="9">
    <location>
        <begin position="447"/>
        <end position="663"/>
    </location>
</feature>
<keyword evidence="3 5" id="KW-0597">Phosphoprotein</keyword>
<dbReference type="PRINTS" id="PR00344">
    <property type="entry name" value="BCTRLSENSOR"/>
</dbReference>
<dbReference type="OrthoDB" id="9801651at2"/>
<dbReference type="SUPFAM" id="SSF52172">
    <property type="entry name" value="CheY-like"/>
    <property type="match status" value="1"/>
</dbReference>
<dbReference type="EMBL" id="QQNB01000002">
    <property type="protein sequence ID" value="RDE05283.1"/>
    <property type="molecule type" value="Genomic_DNA"/>
</dbReference>
<accession>A0A369VTB5</accession>
<evidence type="ECO:0000256" key="6">
    <source>
        <dbReference type="PROSITE-ProRule" id="PRU00339"/>
    </source>
</evidence>
<comment type="caution">
    <text evidence="11">The sequence shown here is derived from an EMBL/GenBank/DDBJ whole genome shotgun (WGS) entry which is preliminary data.</text>
</comment>
<keyword evidence="7" id="KW-0812">Transmembrane</keyword>
<dbReference type="SUPFAM" id="SSF47384">
    <property type="entry name" value="Homodimeric domain of signal transducing histidine kinase"/>
    <property type="match status" value="1"/>
</dbReference>
<evidence type="ECO:0000259" key="10">
    <source>
        <dbReference type="PROSITE" id="PS50110"/>
    </source>
</evidence>
<feature type="chain" id="PRO_5016638190" description="histidine kinase" evidence="8">
    <location>
        <begin position="21"/>
        <end position="811"/>
    </location>
</feature>
<dbReference type="Proteomes" id="UP000253918">
    <property type="component" value="Unassembled WGS sequence"/>
</dbReference>
<dbReference type="InterPro" id="IPR004358">
    <property type="entry name" value="Sig_transdc_His_kin-like_C"/>
</dbReference>
<dbReference type="SUPFAM" id="SSF48452">
    <property type="entry name" value="TPR-like"/>
    <property type="match status" value="1"/>
</dbReference>
<dbReference type="InterPro" id="IPR011006">
    <property type="entry name" value="CheY-like_superfamily"/>
</dbReference>
<keyword evidence="12" id="KW-1185">Reference proteome</keyword>
<dbReference type="RefSeq" id="WP_114687354.1">
    <property type="nucleotide sequence ID" value="NZ_QQNB01000002.1"/>
</dbReference>
<feature type="repeat" description="TPR" evidence="6">
    <location>
        <begin position="189"/>
        <end position="222"/>
    </location>
</feature>
<evidence type="ECO:0000256" key="4">
    <source>
        <dbReference type="ARBA" id="ARBA00023012"/>
    </source>
</evidence>
<dbReference type="SMART" id="SM00028">
    <property type="entry name" value="TPR"/>
    <property type="match status" value="4"/>
</dbReference>
<keyword evidence="4" id="KW-0902">Two-component regulatory system</keyword>
<dbReference type="AlphaFoldDB" id="A0A369VTB5"/>
<dbReference type="Pfam" id="PF00512">
    <property type="entry name" value="HisKA"/>
    <property type="match status" value="1"/>
</dbReference>
<dbReference type="GO" id="GO:0000155">
    <property type="term" value="F:phosphorelay sensor kinase activity"/>
    <property type="evidence" value="ECO:0007669"/>
    <property type="project" value="InterPro"/>
</dbReference>
<keyword evidence="6" id="KW-0802">TPR repeat</keyword>
<dbReference type="Pfam" id="PF13424">
    <property type="entry name" value="TPR_12"/>
    <property type="match status" value="2"/>
</dbReference>
<evidence type="ECO:0000256" key="5">
    <source>
        <dbReference type="PROSITE-ProRule" id="PRU00169"/>
    </source>
</evidence>
<dbReference type="CDD" id="cd00082">
    <property type="entry name" value="HisKA"/>
    <property type="match status" value="1"/>
</dbReference>
<reference evidence="11 12" key="1">
    <citation type="submission" date="2018-07" db="EMBL/GenBank/DDBJ databases">
        <title>a novel species of Sphingomonas isolated from the rhizosphere soil of Araceae plant.</title>
        <authorList>
            <person name="Zhiyong W."/>
            <person name="Qinglan Z."/>
            <person name="Zhiwei F."/>
            <person name="Ding X."/>
            <person name="Gejiao W."/>
            <person name="Shixue Z."/>
        </authorList>
    </citation>
    <scope>NUCLEOTIDE SEQUENCE [LARGE SCALE GENOMIC DNA]</scope>
    <source>
        <strain evidence="11 12">WZY 27</strain>
    </source>
</reference>
<dbReference type="PANTHER" id="PTHR45339:SF3">
    <property type="entry name" value="HISTIDINE KINASE"/>
    <property type="match status" value="1"/>
</dbReference>
<dbReference type="Gene3D" id="3.40.50.2300">
    <property type="match status" value="1"/>
</dbReference>
<dbReference type="InterPro" id="IPR036890">
    <property type="entry name" value="HATPase_C_sf"/>
</dbReference>
<dbReference type="InterPro" id="IPR003661">
    <property type="entry name" value="HisK_dim/P_dom"/>
</dbReference>
<dbReference type="FunFam" id="3.30.565.10:FF:000010">
    <property type="entry name" value="Sensor histidine kinase RcsC"/>
    <property type="match status" value="1"/>
</dbReference>
<dbReference type="PROSITE" id="PS50005">
    <property type="entry name" value="TPR"/>
    <property type="match status" value="2"/>
</dbReference>
<dbReference type="SMART" id="SM00387">
    <property type="entry name" value="HATPase_c"/>
    <property type="match status" value="1"/>
</dbReference>
<keyword evidence="7" id="KW-1133">Transmembrane helix</keyword>
<gene>
    <name evidence="11" type="ORF">DVW87_08415</name>
</gene>
<dbReference type="SMART" id="SM00388">
    <property type="entry name" value="HisKA"/>
    <property type="match status" value="1"/>
</dbReference>
<keyword evidence="8" id="KW-0732">Signal</keyword>
<dbReference type="Pfam" id="PF02518">
    <property type="entry name" value="HATPase_c"/>
    <property type="match status" value="1"/>
</dbReference>
<feature type="modified residue" description="4-aspartylphosphate" evidence="5">
    <location>
        <position position="731"/>
    </location>
</feature>
<protein>
    <recommendedName>
        <fullName evidence="2">histidine kinase</fullName>
        <ecNumber evidence="2">2.7.13.3</ecNumber>
    </recommendedName>
</protein>
<dbReference type="CDD" id="cd16922">
    <property type="entry name" value="HATPase_EvgS-ArcB-TorS-like"/>
    <property type="match status" value="1"/>
</dbReference>
<dbReference type="Gene3D" id="1.25.40.10">
    <property type="entry name" value="Tetratricopeptide repeat domain"/>
    <property type="match status" value="2"/>
</dbReference>
<dbReference type="SUPFAM" id="SSF55874">
    <property type="entry name" value="ATPase domain of HSP90 chaperone/DNA topoisomerase II/histidine kinase"/>
    <property type="match status" value="1"/>
</dbReference>
<dbReference type="InterPro" id="IPR005467">
    <property type="entry name" value="His_kinase_dom"/>
</dbReference>
<dbReference type="EC" id="2.7.13.3" evidence="2"/>
<dbReference type="InterPro" id="IPR001789">
    <property type="entry name" value="Sig_transdc_resp-reg_receiver"/>
</dbReference>
<dbReference type="Gene3D" id="3.30.565.10">
    <property type="entry name" value="Histidine kinase-like ATPase, C-terminal domain"/>
    <property type="match status" value="1"/>
</dbReference>
<evidence type="ECO:0000256" key="7">
    <source>
        <dbReference type="SAM" id="Phobius"/>
    </source>
</evidence>
<evidence type="ECO:0000256" key="3">
    <source>
        <dbReference type="ARBA" id="ARBA00022553"/>
    </source>
</evidence>
<keyword evidence="7" id="KW-0472">Membrane</keyword>
<evidence type="ECO:0000256" key="1">
    <source>
        <dbReference type="ARBA" id="ARBA00000085"/>
    </source>
</evidence>
<dbReference type="Gene3D" id="1.10.287.130">
    <property type="match status" value="1"/>
</dbReference>
<feature type="transmembrane region" description="Helical" evidence="7">
    <location>
        <begin position="391"/>
        <end position="411"/>
    </location>
</feature>
<evidence type="ECO:0000256" key="8">
    <source>
        <dbReference type="SAM" id="SignalP"/>
    </source>
</evidence>
<proteinExistence type="predicted"/>
<evidence type="ECO:0000313" key="11">
    <source>
        <dbReference type="EMBL" id="RDE05283.1"/>
    </source>
</evidence>
<evidence type="ECO:0000259" key="9">
    <source>
        <dbReference type="PROSITE" id="PS50109"/>
    </source>
</evidence>
<feature type="domain" description="Response regulatory" evidence="10">
    <location>
        <begin position="682"/>
        <end position="798"/>
    </location>
</feature>
<dbReference type="PROSITE" id="PS50110">
    <property type="entry name" value="RESPONSE_REGULATORY"/>
    <property type="match status" value="1"/>
</dbReference>
<dbReference type="PROSITE" id="PS50109">
    <property type="entry name" value="HIS_KIN"/>
    <property type="match status" value="1"/>
</dbReference>
<dbReference type="PANTHER" id="PTHR45339">
    <property type="entry name" value="HYBRID SIGNAL TRANSDUCTION HISTIDINE KINASE J"/>
    <property type="match status" value="1"/>
</dbReference>
<dbReference type="InterPro" id="IPR019734">
    <property type="entry name" value="TPR_rpt"/>
</dbReference>
<comment type="catalytic activity">
    <reaction evidence="1">
        <text>ATP + protein L-histidine = ADP + protein N-phospho-L-histidine.</text>
        <dbReference type="EC" id="2.7.13.3"/>
    </reaction>
</comment>
<feature type="signal peptide" evidence="8">
    <location>
        <begin position="1"/>
        <end position="20"/>
    </location>
</feature>
<name>A0A369VTB5_9SPHN</name>
<evidence type="ECO:0000256" key="2">
    <source>
        <dbReference type="ARBA" id="ARBA00012438"/>
    </source>
</evidence>
<sequence>MRRLALLLAGLLLASGAAQAQTDAPTAGTRFDAAVADARASMLPDPKRAARRAAEAQSLVDQLPANRRADAITTAEWLGGEARVRFGDLAGATPLIADALRRAPAGSKLRADVLLSRGRLALERSQVAEALASFQKAHDLFRTIGEKRSQATALLSVALLYQNARDYRRALPYYGQAMEAYRGDPSLLLAIYNNRGNALTELGRYPAAVAEFRRALALARSMKSDGTEARILRNIARVQLSAGRLDNAERTIADAMAVGRRSDAPGDGQDEVLLARLALLRGQLERARMLIGKTFAGQDLATTPLTYREAHGTAFEIYRRLNEPSMALAHLEAMKRLDDNTGALAATANTALAAARFDFVNQEARIANLKATEAERSAEYERARATTQRHVFVGSAAVALVVLTLLSFGLLTIRRSRNETRAANIDLEATNLALGKALAAKTEFLATTSHEIRTPLNGILGMTQVMLADARLPAAMRDRIGVVHGAGTTMKALVDDILDVAKMETGHLTVEEAVVDLPALMTEATRLWAEQARARGIGFAVDCEQAPRWITGDAARLRQIVFNLLANALKFTAEGSVTVRIYAEGDRLRIAVADTGIGIPADKQALIFESFKQADGGTTRKFGGTGLGLAICRNLARAMGGDISVESSEGTGATFTVDLPLRLAAAPEAPAPCAPDSDEPCGLLIVDRSPITRAMLKTVLEPHAGQVRFAGTVEEAVEQIGAGNLSHVLIDEATIRAAGDVPAALARVAAAAGQIPVAQLWTAPDPAQRQVLESAGATQVIAKPVSAATLRQLLFGSRNESVAEHLVTQAA</sequence>
<feature type="repeat" description="TPR" evidence="6">
    <location>
        <begin position="151"/>
        <end position="184"/>
    </location>
</feature>
<dbReference type="InterPro" id="IPR036097">
    <property type="entry name" value="HisK_dim/P_sf"/>
</dbReference>
<dbReference type="InterPro" id="IPR003594">
    <property type="entry name" value="HATPase_dom"/>
</dbReference>
<organism evidence="11 12">
    <name type="scientific">Sphingomonas aracearum</name>
    <dbReference type="NCBI Taxonomy" id="2283317"/>
    <lineage>
        <taxon>Bacteria</taxon>
        <taxon>Pseudomonadati</taxon>
        <taxon>Pseudomonadota</taxon>
        <taxon>Alphaproteobacteria</taxon>
        <taxon>Sphingomonadales</taxon>
        <taxon>Sphingomonadaceae</taxon>
        <taxon>Sphingomonas</taxon>
    </lineage>
</organism>
<dbReference type="InterPro" id="IPR011990">
    <property type="entry name" value="TPR-like_helical_dom_sf"/>
</dbReference>
<evidence type="ECO:0000313" key="12">
    <source>
        <dbReference type="Proteomes" id="UP000253918"/>
    </source>
</evidence>